<gene>
    <name evidence="3" type="ORF">yc1106_05817</name>
</gene>
<dbReference type="InterPro" id="IPR056026">
    <property type="entry name" value="DUF7607"/>
</dbReference>
<sequence length="594" mass="67664">MSSDPWFWSVDEVVTQLCHSFALFLAAAQSAADIPDCPALEAELRMRNITGEALLKFDASRLVTRNELRIAHSNQRSALYAVIEVLQRRSHVYKLFRPSTSATNSIEGTRNDTTAPLNGITEASPVVRKQVRIKNISREPLRQAAPTQRMPGGPDEFEHLLRWQDTAGDDEIIDFAADGSLGDDEYADWPDVTHAEDELDVPLDSDENENEDLPTQCGLSKKEIYAIIDERINFYMDSWRPNAGVIPGEEVDYDVNAMWDKAEASGQRQNLVQKYEAEYEYFKLRLDTMREEIRKSPGNNANQIRRQCRNLEGTVESMELAAWLRDIYKLEPVADSDDELANHSDSAVGDASTPKSHAVADIEVVDLDSSPEPAEVNRSTQHATYLFGIPIKQQTQTLTPKSRVARSIEHMVDNHHHESQHSTRIISNYGDEPERASISSVRRWKWHELIEHLDRKRIVSKAIFEMDASDREAIRTRVRLIKKTSLLKELTACVNMLKKGEHQLRGILPEDMRKIANFTNLFLSWWFCKNFFEESNASVGDFEELQSCIADESAGTTTFYDYLRTIMETTFSQQALQHPEQPSQAEIIEISDDD</sequence>
<dbReference type="AlphaFoldDB" id="A0A9Q8ZE25"/>
<organism evidence="3 4">
    <name type="scientific">Curvularia clavata</name>
    <dbReference type="NCBI Taxonomy" id="95742"/>
    <lineage>
        <taxon>Eukaryota</taxon>
        <taxon>Fungi</taxon>
        <taxon>Dikarya</taxon>
        <taxon>Ascomycota</taxon>
        <taxon>Pezizomycotina</taxon>
        <taxon>Dothideomycetes</taxon>
        <taxon>Pleosporomycetidae</taxon>
        <taxon>Pleosporales</taxon>
        <taxon>Pleosporineae</taxon>
        <taxon>Pleosporaceae</taxon>
        <taxon>Curvularia</taxon>
    </lineage>
</organism>
<name>A0A9Q8ZE25_CURCL</name>
<accession>A0A9Q8ZE25</accession>
<reference evidence="3" key="1">
    <citation type="submission" date="2021-12" db="EMBL/GenBank/DDBJ databases">
        <title>Curvularia clavata genome.</title>
        <authorList>
            <person name="Cao Y."/>
        </authorList>
    </citation>
    <scope>NUCLEOTIDE SEQUENCE</scope>
    <source>
        <strain evidence="3">Yc1106</strain>
    </source>
</reference>
<evidence type="ECO:0000256" key="1">
    <source>
        <dbReference type="SAM" id="Coils"/>
    </source>
</evidence>
<feature type="domain" description="DUF7607" evidence="2">
    <location>
        <begin position="222"/>
        <end position="331"/>
    </location>
</feature>
<evidence type="ECO:0000313" key="4">
    <source>
        <dbReference type="Proteomes" id="UP001056012"/>
    </source>
</evidence>
<feature type="coiled-coil region" evidence="1">
    <location>
        <begin position="272"/>
        <end position="321"/>
    </location>
</feature>
<keyword evidence="1" id="KW-0175">Coiled coil</keyword>
<dbReference type="VEuPathDB" id="FungiDB:yc1106_05817"/>
<dbReference type="EMBL" id="CP089277">
    <property type="protein sequence ID" value="USP78543.1"/>
    <property type="molecule type" value="Genomic_DNA"/>
</dbReference>
<dbReference type="Proteomes" id="UP001056012">
    <property type="component" value="Chromosome 4"/>
</dbReference>
<dbReference type="OrthoDB" id="3533395at2759"/>
<dbReference type="Pfam" id="PF24580">
    <property type="entry name" value="DUF7607"/>
    <property type="match status" value="1"/>
</dbReference>
<protein>
    <recommendedName>
        <fullName evidence="2">DUF7607 domain-containing protein</fullName>
    </recommendedName>
</protein>
<evidence type="ECO:0000259" key="2">
    <source>
        <dbReference type="Pfam" id="PF24580"/>
    </source>
</evidence>
<keyword evidence="4" id="KW-1185">Reference proteome</keyword>
<proteinExistence type="predicted"/>
<evidence type="ECO:0000313" key="3">
    <source>
        <dbReference type="EMBL" id="USP78543.1"/>
    </source>
</evidence>